<evidence type="ECO:0000256" key="5">
    <source>
        <dbReference type="ARBA" id="ARBA00038515"/>
    </source>
</evidence>
<gene>
    <name evidence="7" type="ORF">ANE_LOCUS9504</name>
</gene>
<dbReference type="AlphaFoldDB" id="A0A565BBS7"/>
<comment type="caution">
    <text evidence="7">The sequence shown here is derived from an EMBL/GenBank/DDBJ whole genome shotgun (WGS) entry which is preliminary data.</text>
</comment>
<dbReference type="InterPro" id="IPR002902">
    <property type="entry name" value="GNK2"/>
</dbReference>
<accession>A0A565BBS7</accession>
<evidence type="ECO:0000313" key="8">
    <source>
        <dbReference type="Proteomes" id="UP000489600"/>
    </source>
</evidence>
<evidence type="ECO:0000259" key="6">
    <source>
        <dbReference type="PROSITE" id="PS51473"/>
    </source>
</evidence>
<dbReference type="OrthoDB" id="1053036at2759"/>
<protein>
    <recommendedName>
        <fullName evidence="6">Gnk2-homologous domain-containing protein</fullName>
    </recommendedName>
</protein>
<sequence>MSNPKNVNGDKISFEMKWTFLLGNLTSIALKKEYSDPTALYGAGERSFGTYKLYGMMQCTRDVSKKGCEAYLAYHLVHFQDCLRPKRGGRVLGRRCSFRFELYPFVSNSLKM</sequence>
<evidence type="ECO:0000256" key="3">
    <source>
        <dbReference type="ARBA" id="ARBA00022729"/>
    </source>
</evidence>
<dbReference type="Proteomes" id="UP000489600">
    <property type="component" value="Unassembled WGS sequence"/>
</dbReference>
<comment type="similarity">
    <text evidence="5">Belongs to the cysteine-rich repeat secretory protein family.</text>
</comment>
<dbReference type="PANTHER" id="PTHR32411">
    <property type="entry name" value="CYSTEINE-RICH REPEAT SECRETORY PROTEIN 38-RELATED"/>
    <property type="match status" value="1"/>
</dbReference>
<keyword evidence="3" id="KW-0732">Signal</keyword>
<evidence type="ECO:0000256" key="4">
    <source>
        <dbReference type="ARBA" id="ARBA00022737"/>
    </source>
</evidence>
<keyword evidence="8" id="KW-1185">Reference proteome</keyword>
<dbReference type="PANTHER" id="PTHR32411:SF53">
    <property type="entry name" value="CYSTEINE-RICH REPEAT SECRETORY PROTEIN 18-RELATED"/>
    <property type="match status" value="1"/>
</dbReference>
<evidence type="ECO:0000313" key="7">
    <source>
        <dbReference type="EMBL" id="VVA99059.1"/>
    </source>
</evidence>
<dbReference type="Pfam" id="PF01657">
    <property type="entry name" value="Stress-antifung"/>
    <property type="match status" value="1"/>
</dbReference>
<dbReference type="InterPro" id="IPR050581">
    <property type="entry name" value="CRR_secretory_protein"/>
</dbReference>
<dbReference type="Gene3D" id="3.30.430.20">
    <property type="entry name" value="Gnk2 domain, C-X8-C-X2-C motif"/>
    <property type="match status" value="1"/>
</dbReference>
<keyword evidence="2" id="KW-0964">Secreted</keyword>
<feature type="domain" description="Gnk2-homologous" evidence="6">
    <location>
        <begin position="1"/>
        <end position="105"/>
    </location>
</feature>
<dbReference type="PROSITE" id="PS51473">
    <property type="entry name" value="GNK2"/>
    <property type="match status" value="1"/>
</dbReference>
<proteinExistence type="inferred from homology"/>
<comment type="subcellular location">
    <subcellularLocation>
        <location evidence="1">Secreted</location>
    </subcellularLocation>
</comment>
<evidence type="ECO:0000256" key="2">
    <source>
        <dbReference type="ARBA" id="ARBA00022525"/>
    </source>
</evidence>
<dbReference type="GO" id="GO:0005576">
    <property type="term" value="C:extracellular region"/>
    <property type="evidence" value="ECO:0007669"/>
    <property type="project" value="UniProtKB-SubCell"/>
</dbReference>
<name>A0A565BBS7_9BRAS</name>
<dbReference type="EMBL" id="CABITT030000003">
    <property type="protein sequence ID" value="VVA99059.1"/>
    <property type="molecule type" value="Genomic_DNA"/>
</dbReference>
<dbReference type="InterPro" id="IPR038408">
    <property type="entry name" value="GNK2_sf"/>
</dbReference>
<reference evidence="7" key="1">
    <citation type="submission" date="2019-07" db="EMBL/GenBank/DDBJ databases">
        <authorList>
            <person name="Dittberner H."/>
        </authorList>
    </citation>
    <scope>NUCLEOTIDE SEQUENCE [LARGE SCALE GENOMIC DNA]</scope>
</reference>
<dbReference type="CDD" id="cd23509">
    <property type="entry name" value="Gnk2-like"/>
    <property type="match status" value="1"/>
</dbReference>
<keyword evidence="4" id="KW-0677">Repeat</keyword>
<evidence type="ECO:0000256" key="1">
    <source>
        <dbReference type="ARBA" id="ARBA00004613"/>
    </source>
</evidence>
<organism evidence="7 8">
    <name type="scientific">Arabis nemorensis</name>
    <dbReference type="NCBI Taxonomy" id="586526"/>
    <lineage>
        <taxon>Eukaryota</taxon>
        <taxon>Viridiplantae</taxon>
        <taxon>Streptophyta</taxon>
        <taxon>Embryophyta</taxon>
        <taxon>Tracheophyta</taxon>
        <taxon>Spermatophyta</taxon>
        <taxon>Magnoliopsida</taxon>
        <taxon>eudicotyledons</taxon>
        <taxon>Gunneridae</taxon>
        <taxon>Pentapetalae</taxon>
        <taxon>rosids</taxon>
        <taxon>malvids</taxon>
        <taxon>Brassicales</taxon>
        <taxon>Brassicaceae</taxon>
        <taxon>Arabideae</taxon>
        <taxon>Arabis</taxon>
    </lineage>
</organism>